<gene>
    <name evidence="8" type="ORF">SAMN04487907_103143</name>
</gene>
<dbReference type="PIRSF" id="PIRSF000097">
    <property type="entry name" value="AKR"/>
    <property type="match status" value="1"/>
</dbReference>
<evidence type="ECO:0000256" key="6">
    <source>
        <dbReference type="PIRSR" id="PIRSR000097-3"/>
    </source>
</evidence>
<organism evidence="8 9">
    <name type="scientific">Zunongwangia mangrovi</name>
    <dbReference type="NCBI Taxonomy" id="1334022"/>
    <lineage>
        <taxon>Bacteria</taxon>
        <taxon>Pseudomonadati</taxon>
        <taxon>Bacteroidota</taxon>
        <taxon>Flavobacteriia</taxon>
        <taxon>Flavobacteriales</taxon>
        <taxon>Flavobacteriaceae</taxon>
        <taxon>Zunongwangia</taxon>
    </lineage>
</organism>
<sequence>MNITGINGKVKLNNSYEMPYFGLGVYKSKDGDEVKNAIHFALKAGYRHIDTASFYKNEEGVGEAIKESDILREEIFVTSKVWNDDQGYEGTLKAIDESLAKLQMDYLDLYLIHWPVPDTLTETWRAMEEIYRSGKAKAIGLCNCVEHQMDEIIENGTIKPMLLQNEFHPKLVQQNMLNYCAERNIQYEGWSPLMRGQILDNEVLKNIAEKYQKSTAQVVLRWDLQKGVITIPKSVHENRIKQNAEIFDFELTEDEVQQIDDLDNNERTGAHPDHFMEHFANK</sequence>
<feature type="active site" description="Proton donor" evidence="4">
    <location>
        <position position="55"/>
    </location>
</feature>
<dbReference type="GO" id="GO:0016616">
    <property type="term" value="F:oxidoreductase activity, acting on the CH-OH group of donors, NAD or NADP as acceptor"/>
    <property type="evidence" value="ECO:0007669"/>
    <property type="project" value="UniProtKB-ARBA"/>
</dbReference>
<evidence type="ECO:0000259" key="7">
    <source>
        <dbReference type="Pfam" id="PF00248"/>
    </source>
</evidence>
<reference evidence="9" key="1">
    <citation type="submission" date="2016-10" db="EMBL/GenBank/DDBJ databases">
        <authorList>
            <person name="Varghese N."/>
            <person name="Submissions S."/>
        </authorList>
    </citation>
    <scope>NUCLEOTIDE SEQUENCE [LARGE SCALE GENOMIC DNA]</scope>
    <source>
        <strain evidence="9">DSM 24499</strain>
    </source>
</reference>
<keyword evidence="9" id="KW-1185">Reference proteome</keyword>
<evidence type="ECO:0000256" key="3">
    <source>
        <dbReference type="ARBA" id="ARBA00023002"/>
    </source>
</evidence>
<dbReference type="InterPro" id="IPR018170">
    <property type="entry name" value="Aldo/ket_reductase_CS"/>
</dbReference>
<dbReference type="PANTHER" id="PTHR43827">
    <property type="entry name" value="2,5-DIKETO-D-GLUCONIC ACID REDUCTASE"/>
    <property type="match status" value="1"/>
</dbReference>
<dbReference type="OrthoDB" id="9804790at2"/>
<feature type="domain" description="NADP-dependent oxidoreductase" evidence="7">
    <location>
        <begin position="27"/>
        <end position="263"/>
    </location>
</feature>
<name>A0A1I1HR78_9FLAO</name>
<dbReference type="PANTHER" id="PTHR43827:SF3">
    <property type="entry name" value="NADP-DEPENDENT OXIDOREDUCTASE DOMAIN-CONTAINING PROTEIN"/>
    <property type="match status" value="1"/>
</dbReference>
<dbReference type="SUPFAM" id="SSF51430">
    <property type="entry name" value="NAD(P)-linked oxidoreductase"/>
    <property type="match status" value="1"/>
</dbReference>
<evidence type="ECO:0000313" key="8">
    <source>
        <dbReference type="EMBL" id="SFC26361.1"/>
    </source>
</evidence>
<dbReference type="InterPro" id="IPR020471">
    <property type="entry name" value="AKR"/>
</dbReference>
<protein>
    <submittedName>
        <fullName evidence="8">Aldo/keto reductase</fullName>
    </submittedName>
</protein>
<comment type="similarity">
    <text evidence="1">Belongs to the aldo/keto reductase family.</text>
</comment>
<dbReference type="PROSITE" id="PS00063">
    <property type="entry name" value="ALDOKETO_REDUCTASE_3"/>
    <property type="match status" value="1"/>
</dbReference>
<feature type="binding site" evidence="5">
    <location>
        <position position="113"/>
    </location>
    <ligand>
        <name>substrate</name>
    </ligand>
</feature>
<dbReference type="PROSITE" id="PS00798">
    <property type="entry name" value="ALDOKETO_REDUCTASE_1"/>
    <property type="match status" value="1"/>
</dbReference>
<keyword evidence="3" id="KW-0560">Oxidoreductase</keyword>
<feature type="site" description="Lowers pKa of active site Tyr" evidence="6">
    <location>
        <position position="80"/>
    </location>
</feature>
<dbReference type="Gene3D" id="3.20.20.100">
    <property type="entry name" value="NADP-dependent oxidoreductase domain"/>
    <property type="match status" value="1"/>
</dbReference>
<dbReference type="AlphaFoldDB" id="A0A1I1HR78"/>
<evidence type="ECO:0000256" key="1">
    <source>
        <dbReference type="ARBA" id="ARBA00007905"/>
    </source>
</evidence>
<evidence type="ECO:0000256" key="2">
    <source>
        <dbReference type="ARBA" id="ARBA00022857"/>
    </source>
</evidence>
<dbReference type="Pfam" id="PF00248">
    <property type="entry name" value="Aldo_ket_red"/>
    <property type="match status" value="1"/>
</dbReference>
<proteinExistence type="inferred from homology"/>
<accession>A0A1I1HR78</accession>
<dbReference type="STRING" id="1334022.SAMN04487907_103143"/>
<dbReference type="InterPro" id="IPR023210">
    <property type="entry name" value="NADP_OxRdtase_dom"/>
</dbReference>
<dbReference type="EMBL" id="FOKV01000003">
    <property type="protein sequence ID" value="SFC26361.1"/>
    <property type="molecule type" value="Genomic_DNA"/>
</dbReference>
<keyword evidence="2" id="KW-0521">NADP</keyword>
<evidence type="ECO:0000256" key="4">
    <source>
        <dbReference type="PIRSR" id="PIRSR000097-1"/>
    </source>
</evidence>
<dbReference type="PRINTS" id="PR00069">
    <property type="entry name" value="ALDKETRDTASE"/>
</dbReference>
<evidence type="ECO:0000256" key="5">
    <source>
        <dbReference type="PIRSR" id="PIRSR000097-2"/>
    </source>
</evidence>
<dbReference type="FunFam" id="3.20.20.100:FF:000015">
    <property type="entry name" value="Oxidoreductase, aldo/keto reductase family"/>
    <property type="match status" value="1"/>
</dbReference>
<evidence type="ECO:0000313" key="9">
    <source>
        <dbReference type="Proteomes" id="UP000199438"/>
    </source>
</evidence>
<dbReference type="Proteomes" id="UP000199438">
    <property type="component" value="Unassembled WGS sequence"/>
</dbReference>
<dbReference type="InterPro" id="IPR036812">
    <property type="entry name" value="NAD(P)_OxRdtase_dom_sf"/>
</dbReference>